<feature type="domain" description="Acyl-CoA oxidase/dehydrogenase middle" evidence="7">
    <location>
        <begin position="123"/>
        <end position="220"/>
    </location>
</feature>
<evidence type="ECO:0000259" key="8">
    <source>
        <dbReference type="Pfam" id="PF02771"/>
    </source>
</evidence>
<dbReference type="InParanoid" id="A0A3A9JQ29"/>
<accession>A0A3A9JQ29</accession>
<dbReference type="InterPro" id="IPR009100">
    <property type="entry name" value="AcylCoA_DH/oxidase_NM_dom_sf"/>
</dbReference>
<dbReference type="PANTHER" id="PTHR43884:SF12">
    <property type="entry name" value="ISOVALERYL-COA DEHYDROGENASE, MITOCHONDRIAL-RELATED"/>
    <property type="match status" value="1"/>
</dbReference>
<evidence type="ECO:0000313" key="9">
    <source>
        <dbReference type="EMBL" id="RKK06016.1"/>
    </source>
</evidence>
<dbReference type="FunCoup" id="A0A3A9JQ29">
    <property type="interactions" value="538"/>
</dbReference>
<organism evidence="9 12">
    <name type="scientific">Teichococcus wenyumeiae</name>
    <dbReference type="NCBI Taxonomy" id="2478470"/>
    <lineage>
        <taxon>Bacteria</taxon>
        <taxon>Pseudomonadati</taxon>
        <taxon>Pseudomonadota</taxon>
        <taxon>Alphaproteobacteria</taxon>
        <taxon>Acetobacterales</taxon>
        <taxon>Roseomonadaceae</taxon>
        <taxon>Roseomonas</taxon>
    </lineage>
</organism>
<dbReference type="OrthoDB" id="5510711at2"/>
<dbReference type="InterPro" id="IPR009075">
    <property type="entry name" value="AcylCo_DH/oxidase_C"/>
</dbReference>
<name>A0A3A9JQ29_9PROT</name>
<evidence type="ECO:0000256" key="5">
    <source>
        <dbReference type="RuleBase" id="RU362125"/>
    </source>
</evidence>
<dbReference type="Gene3D" id="1.10.540.10">
    <property type="entry name" value="Acyl-CoA dehydrogenase/oxidase, N-terminal domain"/>
    <property type="match status" value="1"/>
</dbReference>
<keyword evidence="5" id="KW-0560">Oxidoreductase</keyword>
<dbReference type="InterPro" id="IPR013786">
    <property type="entry name" value="AcylCoA_DH/ox_N"/>
</dbReference>
<evidence type="ECO:0000256" key="3">
    <source>
        <dbReference type="ARBA" id="ARBA00022630"/>
    </source>
</evidence>
<dbReference type="PANTHER" id="PTHR43884">
    <property type="entry name" value="ACYL-COA DEHYDROGENASE"/>
    <property type="match status" value="1"/>
</dbReference>
<dbReference type="SUPFAM" id="SSF47203">
    <property type="entry name" value="Acyl-CoA dehydrogenase C-terminal domain-like"/>
    <property type="match status" value="1"/>
</dbReference>
<sequence length="388" mass="43115">MDFTFTPEQDALREAIVRICAGFGDEYWLQRDKDGAFPREFCAALAKDGWLGICMPEEYGGAGLGITEAAIMMQAIAQSGAGMTGASAVHMNIFGLNPVVVFGTEEQKRRMLPPLIAGQERACFAVTEPNTGLDTTQLRTRAEKRGDRYVVNGQKIWISTAQVAEKVLILARTTPLDQVKRRTEGLSLFYTDLDRRHVDVREIDKMGRKAVDSNEVFFDNLEVPEEDRIGEEGRGFEYILHGLNPERILIAAEAVGLGLVALERATNYAKERRVFGRPIGQNQAIQHPLAANWMELQAAQLMILQAAWRYDRGLSCGAEANAAKYLAAEAGFKACQQAVMTHGGFGYAREYHVERFLREVMIPRIAPVSPQLILCFIAEKVLGLPKSY</sequence>
<dbReference type="InterPro" id="IPR037069">
    <property type="entry name" value="AcylCoA_DH/ox_N_sf"/>
</dbReference>
<dbReference type="AlphaFoldDB" id="A0A3A9JQ29"/>
<gene>
    <name evidence="9" type="ORF">D6Z83_01140</name>
    <name evidence="10" type="ORF">EBE87_19670</name>
</gene>
<dbReference type="Pfam" id="PF02770">
    <property type="entry name" value="Acyl-CoA_dh_M"/>
    <property type="match status" value="1"/>
</dbReference>
<keyword evidence="4 5" id="KW-0274">FAD</keyword>
<evidence type="ECO:0000313" key="12">
    <source>
        <dbReference type="Proteomes" id="UP000278036"/>
    </source>
</evidence>
<dbReference type="Pfam" id="PF00441">
    <property type="entry name" value="Acyl-CoA_dh_1"/>
    <property type="match status" value="1"/>
</dbReference>
<evidence type="ECO:0000256" key="4">
    <source>
        <dbReference type="ARBA" id="ARBA00022827"/>
    </source>
</evidence>
<dbReference type="InterPro" id="IPR046373">
    <property type="entry name" value="Acyl-CoA_Oxase/DH_mid-dom_sf"/>
</dbReference>
<dbReference type="FunFam" id="1.20.140.10:FF:000012">
    <property type="entry name" value="Acyl-CoA dehydrogenase fadE12"/>
    <property type="match status" value="1"/>
</dbReference>
<evidence type="ECO:0000259" key="7">
    <source>
        <dbReference type="Pfam" id="PF02770"/>
    </source>
</evidence>
<evidence type="ECO:0000313" key="10">
    <source>
        <dbReference type="EMBL" id="RMI19533.1"/>
    </source>
</evidence>
<comment type="cofactor">
    <cofactor evidence="1 5">
        <name>FAD</name>
        <dbReference type="ChEBI" id="CHEBI:57692"/>
    </cofactor>
</comment>
<dbReference type="Pfam" id="PF02771">
    <property type="entry name" value="Acyl-CoA_dh_N"/>
    <property type="match status" value="1"/>
</dbReference>
<dbReference type="InterPro" id="IPR036250">
    <property type="entry name" value="AcylCo_DH-like_C"/>
</dbReference>
<keyword evidence="3 5" id="KW-0285">Flavoprotein</keyword>
<proteinExistence type="inferred from homology"/>
<evidence type="ECO:0000313" key="11">
    <source>
        <dbReference type="Proteomes" id="UP000274097"/>
    </source>
</evidence>
<dbReference type="InterPro" id="IPR006091">
    <property type="entry name" value="Acyl-CoA_Oxase/DH_mid-dom"/>
</dbReference>
<feature type="domain" description="Acyl-CoA dehydrogenase/oxidase C-terminal" evidence="6">
    <location>
        <begin position="233"/>
        <end position="366"/>
    </location>
</feature>
<dbReference type="PIRSF" id="PIRSF016578">
    <property type="entry name" value="HsaA"/>
    <property type="match status" value="1"/>
</dbReference>
<dbReference type="FunFam" id="1.10.540.10:FF:000027">
    <property type="entry name" value="Putative acyl-CoA dehydrogenase"/>
    <property type="match status" value="1"/>
</dbReference>
<evidence type="ECO:0000256" key="1">
    <source>
        <dbReference type="ARBA" id="ARBA00001974"/>
    </source>
</evidence>
<dbReference type="Gene3D" id="1.20.140.10">
    <property type="entry name" value="Butyryl-CoA Dehydrogenase, subunit A, domain 3"/>
    <property type="match status" value="1"/>
</dbReference>
<comment type="similarity">
    <text evidence="2 5">Belongs to the acyl-CoA dehydrogenase family.</text>
</comment>
<reference evidence="9 12" key="1">
    <citation type="submission" date="2018-09" db="EMBL/GenBank/DDBJ databases">
        <title>Roseomonas sp. nov., isolated from feces of Tibetan antelopes in the Qinghai-Tibet plateau, China.</title>
        <authorList>
            <person name="Tian Z."/>
        </authorList>
    </citation>
    <scope>NUCLEOTIDE SEQUENCE [LARGE SCALE GENOMIC DNA]</scope>
    <source>
        <strain evidence="10 11">Z23</strain>
        <strain evidence="9 12">Z24</strain>
    </source>
</reference>
<dbReference type="Proteomes" id="UP000274097">
    <property type="component" value="Unassembled WGS sequence"/>
</dbReference>
<dbReference type="Proteomes" id="UP000278036">
    <property type="component" value="Unassembled WGS sequence"/>
</dbReference>
<dbReference type="EMBL" id="RFLX01000018">
    <property type="protein sequence ID" value="RMI19533.1"/>
    <property type="molecule type" value="Genomic_DNA"/>
</dbReference>
<dbReference type="Gene3D" id="2.40.110.10">
    <property type="entry name" value="Butyryl-CoA Dehydrogenase, subunit A, domain 2"/>
    <property type="match status" value="1"/>
</dbReference>
<dbReference type="GO" id="GO:0050660">
    <property type="term" value="F:flavin adenine dinucleotide binding"/>
    <property type="evidence" value="ECO:0007669"/>
    <property type="project" value="InterPro"/>
</dbReference>
<dbReference type="SUPFAM" id="SSF56645">
    <property type="entry name" value="Acyl-CoA dehydrogenase NM domain-like"/>
    <property type="match status" value="1"/>
</dbReference>
<protein>
    <submittedName>
        <fullName evidence="9">Acyl-CoA dehydrogenase</fullName>
    </submittedName>
</protein>
<dbReference type="GO" id="GO:0003995">
    <property type="term" value="F:acyl-CoA dehydrogenase activity"/>
    <property type="evidence" value="ECO:0007669"/>
    <property type="project" value="TreeGrafter"/>
</dbReference>
<evidence type="ECO:0000259" key="6">
    <source>
        <dbReference type="Pfam" id="PF00441"/>
    </source>
</evidence>
<feature type="domain" description="Acyl-CoA dehydrogenase/oxidase N-terminal" evidence="8">
    <location>
        <begin position="6"/>
        <end position="119"/>
    </location>
</feature>
<dbReference type="FunFam" id="2.40.110.10:FF:000014">
    <property type="entry name" value="Probable acyl-CoA dehydrogenase"/>
    <property type="match status" value="1"/>
</dbReference>
<comment type="caution">
    <text evidence="9">The sequence shown here is derived from an EMBL/GenBank/DDBJ whole genome shotgun (WGS) entry which is preliminary data.</text>
</comment>
<keyword evidence="11" id="KW-1185">Reference proteome</keyword>
<evidence type="ECO:0000256" key="2">
    <source>
        <dbReference type="ARBA" id="ARBA00009347"/>
    </source>
</evidence>
<dbReference type="EMBL" id="RAQU01000006">
    <property type="protein sequence ID" value="RKK06016.1"/>
    <property type="molecule type" value="Genomic_DNA"/>
</dbReference>